<gene>
    <name evidence="1" type="ORF">B0H17DRAFT_1134436</name>
</gene>
<dbReference type="Proteomes" id="UP001221757">
    <property type="component" value="Unassembled WGS sequence"/>
</dbReference>
<evidence type="ECO:0000313" key="1">
    <source>
        <dbReference type="EMBL" id="KAJ7690415.1"/>
    </source>
</evidence>
<sequence>MQSLSAEIQLAIAENLSVSDLFLSGLNNILKAVTQIRCLRLDIPAITIPSPTYFGHYVDPRYAETIFHHRFEHLEIFDYIIQGSKCLNGGDSLYLPSFLNNHHTLKKIKLTLSSSPDCKESSIALKNTLTLPQLESLDAPFGYFTTLQTPLLRTIWMKYSSDTTTVQTIRCCKEEAIRSCEEEFWVATVLPELQNIMVHRPWEYPNVELVCWIAQAFSNICSLEIQGHYWVDCDNDEGLPEALRNFTRLEIFQYGLLNLPANVAMFMEEEDAERNYHPQIAKGWHLECPSLTRIRINCWRCIFQDGMLVVVGEDWMIHTNVSDAEV</sequence>
<name>A0AAD7DFF1_MYCRO</name>
<reference evidence="1" key="1">
    <citation type="submission" date="2023-03" db="EMBL/GenBank/DDBJ databases">
        <title>Massive genome expansion in bonnet fungi (Mycena s.s.) driven by repeated elements and novel gene families across ecological guilds.</title>
        <authorList>
            <consortium name="Lawrence Berkeley National Laboratory"/>
            <person name="Harder C.B."/>
            <person name="Miyauchi S."/>
            <person name="Viragh M."/>
            <person name="Kuo A."/>
            <person name="Thoen E."/>
            <person name="Andreopoulos B."/>
            <person name="Lu D."/>
            <person name="Skrede I."/>
            <person name="Drula E."/>
            <person name="Henrissat B."/>
            <person name="Morin E."/>
            <person name="Kohler A."/>
            <person name="Barry K."/>
            <person name="LaButti K."/>
            <person name="Morin E."/>
            <person name="Salamov A."/>
            <person name="Lipzen A."/>
            <person name="Mereny Z."/>
            <person name="Hegedus B."/>
            <person name="Baldrian P."/>
            <person name="Stursova M."/>
            <person name="Weitz H."/>
            <person name="Taylor A."/>
            <person name="Grigoriev I.V."/>
            <person name="Nagy L.G."/>
            <person name="Martin F."/>
            <person name="Kauserud H."/>
        </authorList>
    </citation>
    <scope>NUCLEOTIDE SEQUENCE</scope>
    <source>
        <strain evidence="1">CBHHK067</strain>
    </source>
</reference>
<protein>
    <submittedName>
        <fullName evidence="1">Uncharacterized protein</fullName>
    </submittedName>
</protein>
<keyword evidence="2" id="KW-1185">Reference proteome</keyword>
<comment type="caution">
    <text evidence="1">The sequence shown here is derived from an EMBL/GenBank/DDBJ whole genome shotgun (WGS) entry which is preliminary data.</text>
</comment>
<dbReference type="AlphaFoldDB" id="A0AAD7DFF1"/>
<organism evidence="1 2">
    <name type="scientific">Mycena rosella</name>
    <name type="common">Pink bonnet</name>
    <name type="synonym">Agaricus rosellus</name>
    <dbReference type="NCBI Taxonomy" id="1033263"/>
    <lineage>
        <taxon>Eukaryota</taxon>
        <taxon>Fungi</taxon>
        <taxon>Dikarya</taxon>
        <taxon>Basidiomycota</taxon>
        <taxon>Agaricomycotina</taxon>
        <taxon>Agaricomycetes</taxon>
        <taxon>Agaricomycetidae</taxon>
        <taxon>Agaricales</taxon>
        <taxon>Marasmiineae</taxon>
        <taxon>Mycenaceae</taxon>
        <taxon>Mycena</taxon>
    </lineage>
</organism>
<dbReference type="EMBL" id="JARKIE010000065">
    <property type="protein sequence ID" value="KAJ7690415.1"/>
    <property type="molecule type" value="Genomic_DNA"/>
</dbReference>
<accession>A0AAD7DFF1</accession>
<proteinExistence type="predicted"/>
<evidence type="ECO:0000313" key="2">
    <source>
        <dbReference type="Proteomes" id="UP001221757"/>
    </source>
</evidence>